<name>A0AA45WVY3_9CLOT</name>
<proteinExistence type="predicted"/>
<evidence type="ECO:0000259" key="1">
    <source>
        <dbReference type="SMART" id="SM00849"/>
    </source>
</evidence>
<dbReference type="Pfam" id="PF00753">
    <property type="entry name" value="Lactamase_B"/>
    <property type="match status" value="1"/>
</dbReference>
<dbReference type="Gene3D" id="3.60.15.10">
    <property type="entry name" value="Ribonuclease Z/Hydroxyacylglutathione hydrolase-like"/>
    <property type="match status" value="1"/>
</dbReference>
<feature type="domain" description="Metallo-beta-lactamase" evidence="1">
    <location>
        <begin position="13"/>
        <end position="211"/>
    </location>
</feature>
<dbReference type="Gene3D" id="3.40.50.10890">
    <property type="match status" value="1"/>
</dbReference>
<dbReference type="PANTHER" id="PTHR11203">
    <property type="entry name" value="CLEAVAGE AND POLYADENYLATION SPECIFICITY FACTOR FAMILY MEMBER"/>
    <property type="match status" value="1"/>
</dbReference>
<dbReference type="SMART" id="SM00849">
    <property type="entry name" value="Lactamase_B"/>
    <property type="match status" value="1"/>
</dbReference>
<evidence type="ECO:0000313" key="3">
    <source>
        <dbReference type="Proteomes" id="UP001158066"/>
    </source>
</evidence>
<dbReference type="SUPFAM" id="SSF56281">
    <property type="entry name" value="Metallo-hydrolase/oxidoreductase"/>
    <property type="match status" value="1"/>
</dbReference>
<dbReference type="InterPro" id="IPR050698">
    <property type="entry name" value="MBL"/>
</dbReference>
<reference evidence="2" key="1">
    <citation type="submission" date="2017-05" db="EMBL/GenBank/DDBJ databases">
        <authorList>
            <person name="Varghese N."/>
            <person name="Submissions S."/>
        </authorList>
    </citation>
    <scope>NUCLEOTIDE SEQUENCE</scope>
    <source>
        <strain evidence="2">Su22</strain>
    </source>
</reference>
<dbReference type="InterPro" id="IPR036866">
    <property type="entry name" value="RibonucZ/Hydroxyglut_hydro"/>
</dbReference>
<dbReference type="AlphaFoldDB" id="A0AA45WVY3"/>
<keyword evidence="3" id="KW-1185">Reference proteome</keyword>
<organism evidence="2 3">
    <name type="scientific">Anoxynatronum buryatiense</name>
    <dbReference type="NCBI Taxonomy" id="489973"/>
    <lineage>
        <taxon>Bacteria</taxon>
        <taxon>Bacillati</taxon>
        <taxon>Bacillota</taxon>
        <taxon>Clostridia</taxon>
        <taxon>Eubacteriales</taxon>
        <taxon>Clostridiaceae</taxon>
        <taxon>Anoxynatronum</taxon>
    </lineage>
</organism>
<dbReference type="PANTHER" id="PTHR11203:SF37">
    <property type="entry name" value="INTEGRATOR COMPLEX SUBUNIT 11"/>
    <property type="match status" value="1"/>
</dbReference>
<comment type="caution">
    <text evidence="2">The sequence shown here is derived from an EMBL/GenBank/DDBJ whole genome shotgun (WGS) entry which is preliminary data.</text>
</comment>
<keyword evidence="2" id="KW-0540">Nuclease</keyword>
<accession>A0AA45WVY3</accession>
<gene>
    <name evidence="2" type="ORF">SAMN06296020_105240</name>
</gene>
<dbReference type="Proteomes" id="UP001158066">
    <property type="component" value="Unassembled WGS sequence"/>
</dbReference>
<keyword evidence="2" id="KW-0269">Exonuclease</keyword>
<evidence type="ECO:0000313" key="2">
    <source>
        <dbReference type="EMBL" id="SMP55338.1"/>
    </source>
</evidence>
<dbReference type="InterPro" id="IPR001279">
    <property type="entry name" value="Metallo-B-lactamas"/>
</dbReference>
<dbReference type="GO" id="GO:0004521">
    <property type="term" value="F:RNA endonuclease activity"/>
    <property type="evidence" value="ECO:0007669"/>
    <property type="project" value="TreeGrafter"/>
</dbReference>
<sequence>MKLKICGGVKEYGRACFLVETAAHSLLLDAGVMKGNGVSGHQRWPLLTPDEIKALSGVFITHAHEDHTGALPRLFDQGFRGDLYGTQLTERYLLKSGLLSQEVMNRHWRSLEMISGDQHQVCFHSFLVSWGANGHMPGSVWYTLKDSLHGKKLFYSGDFSCDSLLMRYQLPACRSYDMAIIDAAYGLDAFEQKNQLRLMMQLIDDKLAQGGRVLLPVPLQGRGMDLLALLLSQIHRRRYTLAIDARLEKTLQESLQYPEWLRRNRIVDAQHPATASHYLDRCLAEGSLCLFDDNPPFRIPDTPTVMLSAHGMMEDDLSQCIFQQLTGKDLVLLTGNQARNTFGYRLLNQTETSLQGNAPSTRYIRYNVHLDIYQAAALATKLQAKKWLPFHQKNRFELPITHHMHETLLDPNVGDVIRI</sequence>
<protein>
    <submittedName>
        <fullName evidence="2">RNA processing exonuclease, beta-lactamase fold, Cft2 family</fullName>
    </submittedName>
</protein>
<dbReference type="RefSeq" id="WP_283409155.1">
    <property type="nucleotide sequence ID" value="NZ_FXUF01000005.1"/>
</dbReference>
<dbReference type="GO" id="GO:0004527">
    <property type="term" value="F:exonuclease activity"/>
    <property type="evidence" value="ECO:0007669"/>
    <property type="project" value="UniProtKB-KW"/>
</dbReference>
<dbReference type="EMBL" id="FXUF01000005">
    <property type="protein sequence ID" value="SMP55338.1"/>
    <property type="molecule type" value="Genomic_DNA"/>
</dbReference>
<keyword evidence="2" id="KW-0378">Hydrolase</keyword>